<dbReference type="EMBL" id="CP011055">
    <property type="protein sequence ID" value="AKA73337.1"/>
    <property type="molecule type" value="Genomic_DNA"/>
</dbReference>
<reference evidence="22 23" key="4">
    <citation type="journal article" date="2018" name="Proc. Natl. Acad. Sci. U.S.A.">
        <title>Nonmutational mechanism of inheritance in the Archaeon Sulfolobus solfataricus.</title>
        <authorList>
            <person name="Payne S."/>
            <person name="McCarthy S."/>
            <person name="Johnson T."/>
            <person name="North E."/>
            <person name="Blum P."/>
        </authorList>
    </citation>
    <scope>NUCLEOTIDE SEQUENCE [LARGE SCALE GENOMIC DNA]</scope>
    <source>
        <strain evidence="11 22">SARC-H</strain>
        <strain evidence="12 26">SARC-I</strain>
        <strain evidence="14 27">SARC-N</strain>
        <strain evidence="15 28">SARC-O</strain>
        <strain evidence="16 23">SUL120</strain>
        <strain evidence="10 24">SULG</strain>
        <strain evidence="13 25">SULM</strain>
    </source>
</reference>
<dbReference type="GO" id="GO:0003983">
    <property type="term" value="F:UTP:glucose-1-phosphate uridylyltransferase activity"/>
    <property type="evidence" value="ECO:0007669"/>
    <property type="project" value="UniProtKB-EC"/>
</dbReference>
<dbReference type="GeneID" id="1453236"/>
<evidence type="ECO:0000256" key="4">
    <source>
        <dbReference type="ARBA" id="ARBA00022695"/>
    </source>
</evidence>
<protein>
    <recommendedName>
        <fullName evidence="2">UTP--glucose-1-phosphate uridylyltransferase</fullName>
        <ecNumber evidence="2">2.7.7.9</ecNumber>
    </recommendedName>
</protein>
<dbReference type="EMBL" id="CP011056">
    <property type="protein sequence ID" value="AKA76036.1"/>
    <property type="molecule type" value="Genomic_DNA"/>
</dbReference>
<evidence type="ECO:0000313" key="16">
    <source>
        <dbReference type="EMBL" id="AZF83523.1"/>
    </source>
</evidence>
<evidence type="ECO:0000313" key="15">
    <source>
        <dbReference type="EMBL" id="AZF80883.1"/>
    </source>
</evidence>
<evidence type="ECO:0000313" key="12">
    <source>
        <dbReference type="EMBL" id="AZF73045.1"/>
    </source>
</evidence>
<evidence type="ECO:0000313" key="18">
    <source>
        <dbReference type="Proteomes" id="UP000033057"/>
    </source>
</evidence>
<comment type="similarity">
    <text evidence="1">Belongs to the UDPGP type 2 family.</text>
</comment>
<evidence type="ECO:0000313" key="21">
    <source>
        <dbReference type="Proteomes" id="UP000076770"/>
    </source>
</evidence>
<dbReference type="RefSeq" id="WP_009989687.1">
    <property type="nucleotide sequence ID" value="NZ_CP011055.2"/>
</dbReference>
<dbReference type="OrthoDB" id="15372at2157"/>
<keyword evidence="3 8" id="KW-0808">Transferase</keyword>
<dbReference type="EMBL" id="CP011057">
    <property type="protein sequence ID" value="AKA78729.1"/>
    <property type="molecule type" value="Genomic_DNA"/>
</dbReference>
<dbReference type="Proteomes" id="UP000033106">
    <property type="component" value="Chromosome"/>
</dbReference>
<dbReference type="InterPro" id="IPR029044">
    <property type="entry name" value="Nucleotide-diphossugar_trans"/>
</dbReference>
<dbReference type="Pfam" id="PF00483">
    <property type="entry name" value="NTP_transferase"/>
    <property type="match status" value="1"/>
</dbReference>
<evidence type="ECO:0000313" key="23">
    <source>
        <dbReference type="Proteomes" id="UP000269431"/>
    </source>
</evidence>
<evidence type="ECO:0000313" key="20">
    <source>
        <dbReference type="Proteomes" id="UP000033106"/>
    </source>
</evidence>
<evidence type="ECO:0000313" key="27">
    <source>
        <dbReference type="Proteomes" id="UP000278715"/>
    </source>
</evidence>
<dbReference type="PANTHER" id="PTHR43197:SF1">
    <property type="entry name" value="UTP--GLUCOSE-1-PHOSPHATE URIDYLYLTRANSFERASE"/>
    <property type="match status" value="1"/>
</dbReference>
<evidence type="ECO:0000313" key="26">
    <source>
        <dbReference type="Proteomes" id="UP000275843"/>
    </source>
</evidence>
<feature type="domain" description="Nucleotidyl transferase" evidence="6">
    <location>
        <begin position="4"/>
        <end position="246"/>
    </location>
</feature>
<evidence type="ECO:0000313" key="7">
    <source>
        <dbReference type="EMBL" id="AKA73337.1"/>
    </source>
</evidence>
<dbReference type="Proteomes" id="UP000273443">
    <property type="component" value="Chromosome"/>
</dbReference>
<name>A0A0E3GUR6_SACSO</name>
<dbReference type="Proteomes" id="UP000275843">
    <property type="component" value="Chromosome"/>
</dbReference>
<dbReference type="EC" id="2.7.7.9" evidence="2"/>
<evidence type="ECO:0000256" key="2">
    <source>
        <dbReference type="ARBA" id="ARBA00012415"/>
    </source>
</evidence>
<dbReference type="EMBL" id="CP033236">
    <property type="protein sequence ID" value="AZF70425.1"/>
    <property type="molecule type" value="Genomic_DNA"/>
</dbReference>
<evidence type="ECO:0000313" key="11">
    <source>
        <dbReference type="EMBL" id="AZF70425.1"/>
    </source>
</evidence>
<proteinExistence type="inferred from homology"/>
<accession>A0A0E3GUR6</accession>
<dbReference type="Proteomes" id="UP000076770">
    <property type="component" value="Chromosome i"/>
</dbReference>
<dbReference type="Proteomes" id="UP000033085">
    <property type="component" value="Chromosome"/>
</dbReference>
<dbReference type="EMBL" id="LT549890">
    <property type="protein sequence ID" value="SAI86863.1"/>
    <property type="molecule type" value="Genomic_DNA"/>
</dbReference>
<evidence type="ECO:0000313" key="25">
    <source>
        <dbReference type="Proteomes" id="UP000273443"/>
    </source>
</evidence>
<dbReference type="Proteomes" id="UP000278715">
    <property type="component" value="Chromosome"/>
</dbReference>
<dbReference type="EMBL" id="CP033235">
    <property type="protein sequence ID" value="AZF67805.1"/>
    <property type="molecule type" value="Genomic_DNA"/>
</dbReference>
<evidence type="ECO:0000313" key="13">
    <source>
        <dbReference type="EMBL" id="AZF75670.1"/>
    </source>
</evidence>
<dbReference type="EMBL" id="CP033241">
    <property type="protein sequence ID" value="AZF83523.1"/>
    <property type="molecule type" value="Genomic_DNA"/>
</dbReference>
<dbReference type="EMBL" id="CP033238">
    <property type="protein sequence ID" value="AZF75670.1"/>
    <property type="molecule type" value="Genomic_DNA"/>
</dbReference>
<dbReference type="AlphaFoldDB" id="A0A0E3GUR6"/>
<gene>
    <name evidence="17" type="ORF">SSOP1_3309</name>
    <name evidence="9" type="ORF">SULA_0992</name>
    <name evidence="7" type="ORF">SULB_0994</name>
    <name evidence="8" type="ORF">SULC_0993</name>
    <name evidence="10" type="ORF">SULG_04870</name>
    <name evidence="11" type="ORF">SULH_04870</name>
    <name evidence="12" type="ORF">SULI_04870</name>
    <name evidence="13" type="ORF">SULM_04870</name>
    <name evidence="14" type="ORF">SULN_04870</name>
    <name evidence="15" type="ORF">SULO_04880</name>
    <name evidence="16" type="ORF">SULZ_05115</name>
</gene>
<dbReference type="GO" id="GO:0006011">
    <property type="term" value="P:UDP-alpha-D-glucose metabolic process"/>
    <property type="evidence" value="ECO:0007669"/>
    <property type="project" value="InterPro"/>
</dbReference>
<dbReference type="Proteomes" id="UP000273194">
    <property type="component" value="Chromosome"/>
</dbReference>
<reference evidence="8" key="5">
    <citation type="submission" date="2018-10" db="EMBL/GenBank/DDBJ databases">
        <authorList>
            <person name="McCarthy S."/>
            <person name="Gradnigo J."/>
            <person name="Johnson T."/>
            <person name="Payne S."/>
            <person name="Lipzen A."/>
            <person name="Schackwitz W."/>
            <person name="Martin J."/>
            <person name="Moriyama E."/>
            <person name="Blum P."/>
        </authorList>
    </citation>
    <scope>NUCLEOTIDE SEQUENCE</scope>
    <source>
        <strain evidence="7">SARC-B</strain>
        <strain evidence="8">SARC-C</strain>
        <strain evidence="9">SULA</strain>
    </source>
</reference>
<dbReference type="KEGG" id="ssoa:SULA_0992"/>
<evidence type="ECO:0000313" key="8">
    <source>
        <dbReference type="EMBL" id="AKA76036.1"/>
    </source>
</evidence>
<dbReference type="PATRIC" id="fig|2287.6.peg.1052"/>
<organism evidence="8 18">
    <name type="scientific">Saccharolobus solfataricus</name>
    <name type="common">Sulfolobus solfataricus</name>
    <dbReference type="NCBI Taxonomy" id="2287"/>
    <lineage>
        <taxon>Archaea</taxon>
        <taxon>Thermoproteota</taxon>
        <taxon>Thermoprotei</taxon>
        <taxon>Sulfolobales</taxon>
        <taxon>Sulfolobaceae</taxon>
        <taxon>Saccharolobus</taxon>
    </lineage>
</organism>
<evidence type="ECO:0000313" key="24">
    <source>
        <dbReference type="Proteomes" id="UP000273194"/>
    </source>
</evidence>
<evidence type="ECO:0000256" key="1">
    <source>
        <dbReference type="ARBA" id="ARBA00006890"/>
    </source>
</evidence>
<dbReference type="Proteomes" id="UP000269431">
    <property type="component" value="Chromosome"/>
</dbReference>
<reference evidence="18 19" key="1">
    <citation type="journal article" date="2015" name="Genome Announc.">
        <title>Complete Genome Sequence of Sulfolobus solfataricus Strain 98/2 and Evolved Derivatives.</title>
        <authorList>
            <person name="McCarthy S."/>
            <person name="Gradnigo J."/>
            <person name="Johnson T."/>
            <person name="Payne S."/>
            <person name="Lipzen A."/>
            <person name="Martin J."/>
            <person name="Schackwitz W."/>
            <person name="Moriyama E."/>
            <person name="Blum P."/>
        </authorList>
    </citation>
    <scope>NUCLEOTIDE SEQUENCE [LARGE SCALE GENOMIC DNA]</scope>
    <source>
        <strain evidence="18">98/2 SULC</strain>
        <strain evidence="7">SARC-B</strain>
        <strain evidence="8">SARC-C</strain>
        <strain evidence="9 20">SULA</strain>
        <strain evidence="19">SULB</strain>
    </source>
</reference>
<sequence>MLEKAVITSAGKGSRMKHITNVLPKALLPLFVTENGGKVTRPVIDLIMDSLNKIGVEKFCIVVGRNGMLLMQYLFDRTPTFVFQDMPKGFGDAVLRAEDFSTNEPFFVHADDGVLTKGYDSLKLLFNEISPDGVLLVRRVENPSRYGVVTVQDKGMYNGHKLYRVIDAEEKPLHPKSNLAIAAVYIFKPSIFSALRQIKVEEGKELELTYGIHNLLLDGKEVYALEMNEDEKWLNVGDPKSYLDALNYSFKFL</sequence>
<dbReference type="GeneID" id="44128938"/>
<evidence type="ECO:0000313" key="22">
    <source>
        <dbReference type="Proteomes" id="UP000267993"/>
    </source>
</evidence>
<reference evidence="21" key="2">
    <citation type="submission" date="2016-04" db="EMBL/GenBank/DDBJ databases">
        <authorList>
            <person name="Shah S.A."/>
            <person name="Garrett R.A."/>
        </authorList>
    </citation>
    <scope>NUCLEOTIDE SEQUENCE [LARGE SCALE GENOMIC DNA]</scope>
    <source>
        <strain evidence="21">ATCC 35091 / DSM 1616 / JCM 8930 / NBRC 15331 / P1</strain>
    </source>
</reference>
<dbReference type="EMBL" id="CP033239">
    <property type="protein sequence ID" value="AZF78277.1"/>
    <property type="molecule type" value="Genomic_DNA"/>
</dbReference>
<dbReference type="PANTHER" id="PTHR43197">
    <property type="entry name" value="UTP--GLUCOSE-1-PHOSPHATE URIDYLYLTRANSFERASE"/>
    <property type="match status" value="1"/>
</dbReference>
<dbReference type="EMBL" id="CP033240">
    <property type="protein sequence ID" value="AZF80883.1"/>
    <property type="molecule type" value="Genomic_DNA"/>
</dbReference>
<reference evidence="17" key="3">
    <citation type="submission" date="2016-04" db="EMBL/GenBank/DDBJ databases">
        <authorList>
            <person name="Evans L.H."/>
            <person name="Alamgir A."/>
            <person name="Owens N."/>
            <person name="Weber N.D."/>
            <person name="Virtaneva K."/>
            <person name="Barbian K."/>
            <person name="Babar A."/>
            <person name="Rosenke K."/>
        </authorList>
    </citation>
    <scope>NUCLEOTIDE SEQUENCE</scope>
    <source>
        <strain evidence="17">P1</strain>
    </source>
</reference>
<comment type="catalytic activity">
    <reaction evidence="5">
        <text>alpha-D-glucose 1-phosphate + UTP + H(+) = UDP-alpha-D-glucose + diphosphate</text>
        <dbReference type="Rhea" id="RHEA:19889"/>
        <dbReference type="ChEBI" id="CHEBI:15378"/>
        <dbReference type="ChEBI" id="CHEBI:33019"/>
        <dbReference type="ChEBI" id="CHEBI:46398"/>
        <dbReference type="ChEBI" id="CHEBI:58601"/>
        <dbReference type="ChEBI" id="CHEBI:58885"/>
        <dbReference type="EC" id="2.7.7.9"/>
    </reaction>
</comment>
<keyword evidence="4" id="KW-0548">Nucleotidyltransferase</keyword>
<dbReference type="SUPFAM" id="SSF53448">
    <property type="entry name" value="Nucleotide-diphospho-sugar transferases"/>
    <property type="match status" value="1"/>
</dbReference>
<dbReference type="Proteomes" id="UP000282269">
    <property type="component" value="Chromosome"/>
</dbReference>
<evidence type="ECO:0000313" key="10">
    <source>
        <dbReference type="EMBL" id="AZF67805.1"/>
    </source>
</evidence>
<dbReference type="EMBL" id="CP033237">
    <property type="protein sequence ID" value="AZF73045.1"/>
    <property type="molecule type" value="Genomic_DNA"/>
</dbReference>
<evidence type="ECO:0000313" key="9">
    <source>
        <dbReference type="EMBL" id="AKA78729.1"/>
    </source>
</evidence>
<dbReference type="OMA" id="KTHYGQY"/>
<evidence type="ECO:0000313" key="28">
    <source>
        <dbReference type="Proteomes" id="UP000282269"/>
    </source>
</evidence>
<dbReference type="Proteomes" id="UP000033057">
    <property type="component" value="Chromosome"/>
</dbReference>
<dbReference type="CDD" id="cd04181">
    <property type="entry name" value="NTP_transferase"/>
    <property type="match status" value="1"/>
</dbReference>
<evidence type="ECO:0000256" key="5">
    <source>
        <dbReference type="ARBA" id="ARBA00048128"/>
    </source>
</evidence>
<evidence type="ECO:0000256" key="3">
    <source>
        <dbReference type="ARBA" id="ARBA00022679"/>
    </source>
</evidence>
<evidence type="ECO:0000313" key="19">
    <source>
        <dbReference type="Proteomes" id="UP000033085"/>
    </source>
</evidence>
<dbReference type="KEGG" id="ssol:SULB_0994"/>
<evidence type="ECO:0000259" key="6">
    <source>
        <dbReference type="Pfam" id="PF00483"/>
    </source>
</evidence>
<dbReference type="KEGG" id="ssof:SULC_0993"/>
<dbReference type="InterPro" id="IPR005835">
    <property type="entry name" value="NTP_transferase_dom"/>
</dbReference>
<dbReference type="InterPro" id="IPR005771">
    <property type="entry name" value="GalU_uridylyltTrfase_bac/arc"/>
</dbReference>
<evidence type="ECO:0000313" key="17">
    <source>
        <dbReference type="EMBL" id="SAI86863.1"/>
    </source>
</evidence>
<dbReference type="Gene3D" id="3.90.550.10">
    <property type="entry name" value="Spore Coat Polysaccharide Biosynthesis Protein SpsA, Chain A"/>
    <property type="match status" value="1"/>
</dbReference>
<dbReference type="Proteomes" id="UP000267993">
    <property type="component" value="Chromosome"/>
</dbReference>
<evidence type="ECO:0000313" key="14">
    <source>
        <dbReference type="EMBL" id="AZF78277.1"/>
    </source>
</evidence>